<dbReference type="SMART" id="SM00181">
    <property type="entry name" value="EGF"/>
    <property type="match status" value="4"/>
</dbReference>
<dbReference type="Pfam" id="PF00008">
    <property type="entry name" value="EGF"/>
    <property type="match status" value="2"/>
</dbReference>
<feature type="chain" id="PRO_5036224192" evidence="10">
    <location>
        <begin position="19"/>
        <end position="1565"/>
    </location>
</feature>
<dbReference type="CDD" id="cd00054">
    <property type="entry name" value="EGF_CA"/>
    <property type="match status" value="2"/>
</dbReference>
<gene>
    <name evidence="14" type="ORF">EDS130_LOCUS41351</name>
    <name evidence="13" type="ORF">XAT740_LOCUS11085</name>
</gene>
<dbReference type="PROSITE" id="PS50068">
    <property type="entry name" value="LDLRA_2"/>
    <property type="match status" value="3"/>
</dbReference>
<feature type="domain" description="G-protein coupled receptors family 1 profile" evidence="12">
    <location>
        <begin position="1238"/>
        <end position="1534"/>
    </location>
</feature>
<dbReference type="InterPro" id="IPR017452">
    <property type="entry name" value="GPCR_Rhodpsn_7TM"/>
</dbReference>
<evidence type="ECO:0000256" key="1">
    <source>
        <dbReference type="ARBA" id="ARBA00004370"/>
    </source>
</evidence>
<dbReference type="PRINTS" id="PR00261">
    <property type="entry name" value="LDLRECEPTOR"/>
</dbReference>
<accession>A0A814DMM9</accession>
<name>A0A814DMM9_ADIRI</name>
<evidence type="ECO:0000256" key="2">
    <source>
        <dbReference type="ARBA" id="ARBA00022536"/>
    </source>
</evidence>
<dbReference type="PROSITE" id="PS00022">
    <property type="entry name" value="EGF_1"/>
    <property type="match status" value="3"/>
</dbReference>
<feature type="domain" description="EGF-like" evidence="11">
    <location>
        <begin position="988"/>
        <end position="1031"/>
    </location>
</feature>
<dbReference type="Proteomes" id="UP000663828">
    <property type="component" value="Unassembled WGS sequence"/>
</dbReference>
<feature type="transmembrane region" description="Helical" evidence="9">
    <location>
        <begin position="1257"/>
        <end position="1284"/>
    </location>
</feature>
<dbReference type="SUPFAM" id="SSF57424">
    <property type="entry name" value="LDL receptor-like module"/>
    <property type="match status" value="3"/>
</dbReference>
<evidence type="ECO:0000259" key="11">
    <source>
        <dbReference type="PROSITE" id="PS50026"/>
    </source>
</evidence>
<feature type="disulfide bond" evidence="7">
    <location>
        <begin position="945"/>
        <end position="954"/>
    </location>
</feature>
<evidence type="ECO:0000256" key="9">
    <source>
        <dbReference type="SAM" id="Phobius"/>
    </source>
</evidence>
<evidence type="ECO:0000313" key="14">
    <source>
        <dbReference type="EMBL" id="CAF1479576.1"/>
    </source>
</evidence>
<dbReference type="PROSITE" id="PS01186">
    <property type="entry name" value="EGF_2"/>
    <property type="match status" value="2"/>
</dbReference>
<reference evidence="13" key="1">
    <citation type="submission" date="2021-02" db="EMBL/GenBank/DDBJ databases">
        <authorList>
            <person name="Nowell W R."/>
        </authorList>
    </citation>
    <scope>NUCLEOTIDE SEQUENCE</scope>
</reference>
<feature type="domain" description="EGF-like" evidence="11">
    <location>
        <begin position="917"/>
        <end position="955"/>
    </location>
</feature>
<dbReference type="SUPFAM" id="SSF81321">
    <property type="entry name" value="Family A G protein-coupled receptor-like"/>
    <property type="match status" value="1"/>
</dbReference>
<keyword evidence="2 7" id="KW-0245">EGF-like domain</keyword>
<evidence type="ECO:0000313" key="13">
    <source>
        <dbReference type="EMBL" id="CAF0959185.1"/>
    </source>
</evidence>
<dbReference type="InterPro" id="IPR002172">
    <property type="entry name" value="LDrepeatLR_classA_rpt"/>
</dbReference>
<feature type="disulfide bond" evidence="8">
    <location>
        <begin position="199"/>
        <end position="214"/>
    </location>
</feature>
<comment type="caution">
    <text evidence="13">The sequence shown here is derived from an EMBL/GenBank/DDBJ whole genome shotgun (WGS) entry which is preliminary data.</text>
</comment>
<dbReference type="CDD" id="cd00112">
    <property type="entry name" value="LDLa"/>
    <property type="match status" value="2"/>
</dbReference>
<feature type="transmembrane region" description="Helical" evidence="9">
    <location>
        <begin position="1296"/>
        <end position="1320"/>
    </location>
</feature>
<dbReference type="PROSITE" id="PS50026">
    <property type="entry name" value="EGF_3"/>
    <property type="match status" value="2"/>
</dbReference>
<dbReference type="EMBL" id="CAJNOJ010000540">
    <property type="protein sequence ID" value="CAF1479576.1"/>
    <property type="molecule type" value="Genomic_DNA"/>
</dbReference>
<keyword evidence="15" id="KW-1185">Reference proteome</keyword>
<comment type="caution">
    <text evidence="7">Lacks conserved residue(s) required for the propagation of feature annotation.</text>
</comment>
<keyword evidence="3 9" id="KW-0812">Transmembrane</keyword>
<feature type="disulfide bond" evidence="8">
    <location>
        <begin position="594"/>
        <end position="609"/>
    </location>
</feature>
<dbReference type="PROSITE" id="PS50262">
    <property type="entry name" value="G_PROTEIN_RECEP_F1_2"/>
    <property type="match status" value="1"/>
</dbReference>
<dbReference type="Gene3D" id="2.10.25.10">
    <property type="entry name" value="Laminin"/>
    <property type="match status" value="2"/>
</dbReference>
<dbReference type="SUPFAM" id="SSF57196">
    <property type="entry name" value="EGF/Laminin"/>
    <property type="match status" value="3"/>
</dbReference>
<dbReference type="Gene3D" id="1.20.1070.10">
    <property type="entry name" value="Rhodopsin 7-helix transmembrane proteins"/>
    <property type="match status" value="1"/>
</dbReference>
<evidence type="ECO:0000256" key="10">
    <source>
        <dbReference type="SAM" id="SignalP"/>
    </source>
</evidence>
<sequence length="1565" mass="181662">MHVLHLLVLIISIEVSNTHYSLYHSDQVLSAELGFDCLYAHLTDNEAYDDIRTDTTYHLIPYCRRPTEHEQDDEENTTLLFNNTYNSMTYADLRQNGVTTEELLNWSAPIDLVERYAINATDKTIVFYNCSSPWFGSRCQYKFDSEVSLSFDQILRLNFLTRTRITDTLPDFNLGTCYPFLPTCSYKLSRMCLDWREICDGKYDCINGEDEQNCQTMETNECPDNTYRCHYGGQCIPLAFVRDKHNHIDCLDGTDETLIIEQMKTIFGTFCFTIPTFQCEEHTSRYQYSFQCGDGHYYPFHSKSRTDMSCDNGRYLNLKLSRNHTFTNISHESWNQLTESILQSNMHIWNQILSSSESMYTVISCKTSCIAKRLFKIQMYTTHSIFHFIYLPNRTFYDFYHHLRPDFICFYPQDCLHLARDAIDIGLHNGLVCYPANVITNESLSNETQLRKALDQLFYHCVTTGIEQNCSHPSLFHCPISLKCISKHRLVDGITDCYYNEDELADSCQLNHSQRFICSSKPNKCLAPIALYNRKNECQDKEDEMDETQRNIIKGYVPVGLLCDGTTENLLEHANETDETNCEYWPCNNPYTRCDGVANCPDGTDELNCPRLEYTVRKDSCSKTIVTNLFCERAMRSIAQKFDSKIVYPNKRNTTQGNITECSRTPQCFSISQICQLDILNAAFDQFCRTFSKLTCLIELFYWKPIMRANICHFSLQSAIRDDQARFEFTSSQLGFFPFVSSELLRLNNSNAKTATDVKTLTKTDKNWYCNRGILVFYKTNYTKTCLCPPSYYGKRCQWQNQRISLTLQFIYRTNTSNAGSIFQLVITLIDQQKYVTSYHEQILYIPEENCDTKFNIYLLYPTKPKNRSANYSIHIDIFDKLTLAYYGSWSLSIPFQFLPVNRIATQISIPNTPMIPQKSCPLACGHHGRCVEYLNKKNSYFCQCQQGYSGAHCHIQHNCSCSSESLCLSSSICVCPLNKFGSKCYLNHSICQQTNNPCKNNGLCVPVDDRMGLQKFFCLCPDGFYGKTCQYNQNRIDIYFDPNKIHMTPFISAHFIRASESDNRQYTTVLKKVHIQQNLLTLYMTFPFHLIFIELVDHKFYLAVVRETFFESEHIQVSILSDQQCYHINQIMNKTLLQYPFLRRTKYYSLLCQQNSQLKCFHDEYQMCICDRYRFSNCFAFNISSISYDCQGANICENNGFCLQDNPTCPTRSICICQQCYYGTKCQFSSRGFVSSLDYILGYHIVPHRSIHQQSFIIKMTIVITSLMLCLGLINGFLSVMAYEIQEIKSIGCGSYLLISSWNSICLIIMLVIKCWHLFLSQISVLSNRSYLKFSCVSLDFILNILIATNDWFGGCISIEQVFVTYKGANFNQNQSKKLAKRIIFGIYILTVLTNVHDPFYRQLIDDVDIDEQRTWCIVQYSPTADTYSTIITFFHFLIPFAMNFFSTTYIIVLMAHSRTTTQPRTTLRTNLREQFRHHKHNLIASCALLLLALPRLIISFVSRCMKSSQNPSLFLIGYLVSFIPSMMTLTIFIMSADGYKEEFYSVIRRVFIRFHRMRVGVMS</sequence>
<feature type="disulfide bond" evidence="7">
    <location>
        <begin position="1021"/>
        <end position="1030"/>
    </location>
</feature>
<dbReference type="SMART" id="SM00192">
    <property type="entry name" value="LDLa"/>
    <property type="match status" value="4"/>
</dbReference>
<keyword evidence="4 9" id="KW-1133">Transmembrane helix</keyword>
<dbReference type="InterPro" id="IPR051830">
    <property type="entry name" value="NOTCH_homolog"/>
</dbReference>
<organism evidence="13 15">
    <name type="scientific">Adineta ricciae</name>
    <name type="common">Rotifer</name>
    <dbReference type="NCBI Taxonomy" id="249248"/>
    <lineage>
        <taxon>Eukaryota</taxon>
        <taxon>Metazoa</taxon>
        <taxon>Spiralia</taxon>
        <taxon>Gnathifera</taxon>
        <taxon>Rotifera</taxon>
        <taxon>Eurotatoria</taxon>
        <taxon>Bdelloidea</taxon>
        <taxon>Adinetida</taxon>
        <taxon>Adinetidae</taxon>
        <taxon>Adineta</taxon>
    </lineage>
</organism>
<feature type="transmembrane region" description="Helical" evidence="9">
    <location>
        <begin position="1484"/>
        <end position="1503"/>
    </location>
</feature>
<evidence type="ECO:0000256" key="5">
    <source>
        <dbReference type="ARBA" id="ARBA00023136"/>
    </source>
</evidence>
<dbReference type="PANTHER" id="PTHR24033:SF193">
    <property type="entry name" value="NETRIN-G1-RELATED"/>
    <property type="match status" value="1"/>
</dbReference>
<proteinExistence type="predicted"/>
<evidence type="ECO:0000259" key="12">
    <source>
        <dbReference type="PROSITE" id="PS50262"/>
    </source>
</evidence>
<feature type="transmembrane region" description="Helical" evidence="9">
    <location>
        <begin position="1432"/>
        <end position="1457"/>
    </location>
</feature>
<protein>
    <submittedName>
        <fullName evidence="13">Uncharacterized protein</fullName>
    </submittedName>
</protein>
<dbReference type="EMBL" id="CAJNOR010000602">
    <property type="protein sequence ID" value="CAF0959185.1"/>
    <property type="molecule type" value="Genomic_DNA"/>
</dbReference>
<dbReference type="OrthoDB" id="2019384at2759"/>
<dbReference type="Proteomes" id="UP000663852">
    <property type="component" value="Unassembled WGS sequence"/>
</dbReference>
<feature type="disulfide bond" evidence="7">
    <location>
        <begin position="921"/>
        <end position="931"/>
    </location>
</feature>
<dbReference type="FunFam" id="2.10.25.10:FF:000118">
    <property type="entry name" value="protein delta homolog 2"/>
    <property type="match status" value="1"/>
</dbReference>
<evidence type="ECO:0000256" key="7">
    <source>
        <dbReference type="PROSITE-ProRule" id="PRU00076"/>
    </source>
</evidence>
<keyword evidence="6 7" id="KW-1015">Disulfide bond</keyword>
<feature type="transmembrane region" description="Helical" evidence="9">
    <location>
        <begin position="1380"/>
        <end position="1398"/>
    </location>
</feature>
<dbReference type="Gene3D" id="4.10.400.10">
    <property type="entry name" value="Low-density Lipoprotein Receptor"/>
    <property type="match status" value="3"/>
</dbReference>
<dbReference type="InterPro" id="IPR036055">
    <property type="entry name" value="LDL_receptor-like_sf"/>
</dbReference>
<dbReference type="GO" id="GO:0016020">
    <property type="term" value="C:membrane"/>
    <property type="evidence" value="ECO:0007669"/>
    <property type="project" value="UniProtKB-SubCell"/>
</dbReference>
<evidence type="ECO:0000256" key="4">
    <source>
        <dbReference type="ARBA" id="ARBA00022989"/>
    </source>
</evidence>
<feature type="signal peptide" evidence="10">
    <location>
        <begin position="1"/>
        <end position="18"/>
    </location>
</feature>
<dbReference type="PANTHER" id="PTHR24033">
    <property type="entry name" value="EGF-LIKE DOMAIN-CONTAINING PROTEIN"/>
    <property type="match status" value="1"/>
</dbReference>
<comment type="subcellular location">
    <subcellularLocation>
        <location evidence="1">Membrane</location>
    </subcellularLocation>
</comment>
<keyword evidence="5 9" id="KW-0472">Membrane</keyword>
<dbReference type="InterPro" id="IPR000742">
    <property type="entry name" value="EGF"/>
</dbReference>
<evidence type="ECO:0000256" key="6">
    <source>
        <dbReference type="ARBA" id="ARBA00023157"/>
    </source>
</evidence>
<evidence type="ECO:0000256" key="3">
    <source>
        <dbReference type="ARBA" id="ARBA00022692"/>
    </source>
</evidence>
<keyword evidence="10" id="KW-0732">Signal</keyword>
<feature type="disulfide bond" evidence="8">
    <location>
        <begin position="582"/>
        <end position="600"/>
    </location>
</feature>
<evidence type="ECO:0000256" key="8">
    <source>
        <dbReference type="PROSITE-ProRule" id="PRU00124"/>
    </source>
</evidence>
<feature type="transmembrane region" description="Helical" evidence="9">
    <location>
        <begin position="1515"/>
        <end position="1536"/>
    </location>
</feature>
<evidence type="ECO:0000313" key="15">
    <source>
        <dbReference type="Proteomes" id="UP000663828"/>
    </source>
</evidence>